<evidence type="ECO:0008006" key="4">
    <source>
        <dbReference type="Google" id="ProtNLM"/>
    </source>
</evidence>
<feature type="signal peptide" evidence="1">
    <location>
        <begin position="1"/>
        <end position="24"/>
    </location>
</feature>
<evidence type="ECO:0000313" key="2">
    <source>
        <dbReference type="EnsemblPlants" id="AET2Gv21069900.14"/>
    </source>
</evidence>
<evidence type="ECO:0000256" key="1">
    <source>
        <dbReference type="SAM" id="SignalP"/>
    </source>
</evidence>
<proteinExistence type="predicted"/>
<reference evidence="2" key="3">
    <citation type="journal article" date="2017" name="Nature">
        <title>Genome sequence of the progenitor of the wheat D genome Aegilops tauschii.</title>
        <authorList>
            <person name="Luo M.C."/>
            <person name="Gu Y.Q."/>
            <person name="Puiu D."/>
            <person name="Wang H."/>
            <person name="Twardziok S.O."/>
            <person name="Deal K.R."/>
            <person name="Huo N."/>
            <person name="Zhu T."/>
            <person name="Wang L."/>
            <person name="Wang Y."/>
            <person name="McGuire P.E."/>
            <person name="Liu S."/>
            <person name="Long H."/>
            <person name="Ramasamy R.K."/>
            <person name="Rodriguez J.C."/>
            <person name="Van S.L."/>
            <person name="Yuan L."/>
            <person name="Wang Z."/>
            <person name="Xia Z."/>
            <person name="Xiao L."/>
            <person name="Anderson O.D."/>
            <person name="Ouyang S."/>
            <person name="Liang Y."/>
            <person name="Zimin A.V."/>
            <person name="Pertea G."/>
            <person name="Qi P."/>
            <person name="Bennetzen J.L."/>
            <person name="Dai X."/>
            <person name="Dawson M.W."/>
            <person name="Muller H.G."/>
            <person name="Kugler K."/>
            <person name="Rivarola-Duarte L."/>
            <person name="Spannagl M."/>
            <person name="Mayer K.F.X."/>
            <person name="Lu F.H."/>
            <person name="Bevan M.W."/>
            <person name="Leroy P."/>
            <person name="Li P."/>
            <person name="You F.M."/>
            <person name="Sun Q."/>
            <person name="Liu Z."/>
            <person name="Lyons E."/>
            <person name="Wicker T."/>
            <person name="Salzberg S.L."/>
            <person name="Devos K.M."/>
            <person name="Dvorak J."/>
        </authorList>
    </citation>
    <scope>NUCLEOTIDE SEQUENCE [LARGE SCALE GENOMIC DNA]</scope>
    <source>
        <strain evidence="2">cv. AL8/78</strain>
    </source>
</reference>
<organism evidence="2 3">
    <name type="scientific">Aegilops tauschii subsp. strangulata</name>
    <name type="common">Goatgrass</name>
    <dbReference type="NCBI Taxonomy" id="200361"/>
    <lineage>
        <taxon>Eukaryota</taxon>
        <taxon>Viridiplantae</taxon>
        <taxon>Streptophyta</taxon>
        <taxon>Embryophyta</taxon>
        <taxon>Tracheophyta</taxon>
        <taxon>Spermatophyta</taxon>
        <taxon>Magnoliopsida</taxon>
        <taxon>Liliopsida</taxon>
        <taxon>Poales</taxon>
        <taxon>Poaceae</taxon>
        <taxon>BOP clade</taxon>
        <taxon>Pooideae</taxon>
        <taxon>Triticodae</taxon>
        <taxon>Triticeae</taxon>
        <taxon>Triticinae</taxon>
        <taxon>Aegilops</taxon>
    </lineage>
</organism>
<reference evidence="3" key="1">
    <citation type="journal article" date="2014" name="Science">
        <title>Ancient hybridizations among the ancestral genomes of bread wheat.</title>
        <authorList>
            <consortium name="International Wheat Genome Sequencing Consortium,"/>
            <person name="Marcussen T."/>
            <person name="Sandve S.R."/>
            <person name="Heier L."/>
            <person name="Spannagl M."/>
            <person name="Pfeifer M."/>
            <person name="Jakobsen K.S."/>
            <person name="Wulff B.B."/>
            <person name="Steuernagel B."/>
            <person name="Mayer K.F."/>
            <person name="Olsen O.A."/>
        </authorList>
    </citation>
    <scope>NUCLEOTIDE SEQUENCE [LARGE SCALE GENOMIC DNA]</scope>
    <source>
        <strain evidence="3">cv. AL8/78</strain>
    </source>
</reference>
<dbReference type="Proteomes" id="UP000015105">
    <property type="component" value="Chromosome 2D"/>
</dbReference>
<protein>
    <recommendedName>
        <fullName evidence="4">RNase H type-1 domain-containing protein</fullName>
    </recommendedName>
</protein>
<reference evidence="3" key="2">
    <citation type="journal article" date="2017" name="Nat. Plants">
        <title>The Aegilops tauschii genome reveals multiple impacts of transposons.</title>
        <authorList>
            <person name="Zhao G."/>
            <person name="Zou C."/>
            <person name="Li K."/>
            <person name="Wang K."/>
            <person name="Li T."/>
            <person name="Gao L."/>
            <person name="Zhang X."/>
            <person name="Wang H."/>
            <person name="Yang Z."/>
            <person name="Liu X."/>
            <person name="Jiang W."/>
            <person name="Mao L."/>
            <person name="Kong X."/>
            <person name="Jiao Y."/>
            <person name="Jia J."/>
        </authorList>
    </citation>
    <scope>NUCLEOTIDE SEQUENCE [LARGE SCALE GENOMIC DNA]</scope>
    <source>
        <strain evidence="3">cv. AL8/78</strain>
    </source>
</reference>
<feature type="chain" id="PRO_5019077231" description="RNase H type-1 domain-containing protein" evidence="1">
    <location>
        <begin position="25"/>
        <end position="100"/>
    </location>
</feature>
<accession>A0A453D2U4</accession>
<evidence type="ECO:0000313" key="3">
    <source>
        <dbReference type="Proteomes" id="UP000015105"/>
    </source>
</evidence>
<dbReference type="EnsemblPlants" id="AET2Gv21069900.14">
    <property type="protein sequence ID" value="AET2Gv21069900.14"/>
    <property type="gene ID" value="AET2Gv21069900"/>
</dbReference>
<sequence length="100" mass="10660">LTSKWALVANCWWRILIPVDIVSSSNGWSKINTDACSDPLTAQSCFGAIVRNSAGWPVLAAWTHCPVWKTAGSSASSSTKSQKSGASLNLPVSIRKSQVL</sequence>
<dbReference type="Gramene" id="AET2Gv21069900.14">
    <property type="protein sequence ID" value="AET2Gv21069900.14"/>
    <property type="gene ID" value="AET2Gv21069900"/>
</dbReference>
<keyword evidence="3" id="KW-1185">Reference proteome</keyword>
<reference evidence="2" key="5">
    <citation type="journal article" date="2021" name="G3 (Bethesda)">
        <title>Aegilops tauschii genome assembly Aet v5.0 features greater sequence contiguity and improved annotation.</title>
        <authorList>
            <person name="Wang L."/>
            <person name="Zhu T."/>
            <person name="Rodriguez J.C."/>
            <person name="Deal K.R."/>
            <person name="Dubcovsky J."/>
            <person name="McGuire P.E."/>
            <person name="Lux T."/>
            <person name="Spannagl M."/>
            <person name="Mayer K.F.X."/>
            <person name="Baldrich P."/>
            <person name="Meyers B.C."/>
            <person name="Huo N."/>
            <person name="Gu Y.Q."/>
            <person name="Zhou H."/>
            <person name="Devos K.M."/>
            <person name="Bennetzen J.L."/>
            <person name="Unver T."/>
            <person name="Budak H."/>
            <person name="Gulick P.J."/>
            <person name="Galiba G."/>
            <person name="Kalapos B."/>
            <person name="Nelson D.R."/>
            <person name="Li P."/>
            <person name="You F.M."/>
            <person name="Luo M.C."/>
            <person name="Dvorak J."/>
        </authorList>
    </citation>
    <scope>NUCLEOTIDE SEQUENCE [LARGE SCALE GENOMIC DNA]</scope>
    <source>
        <strain evidence="2">cv. AL8/78</strain>
    </source>
</reference>
<name>A0A453D2U4_AEGTS</name>
<dbReference type="AlphaFoldDB" id="A0A453D2U4"/>
<reference evidence="2" key="4">
    <citation type="submission" date="2019-03" db="UniProtKB">
        <authorList>
            <consortium name="EnsemblPlants"/>
        </authorList>
    </citation>
    <scope>IDENTIFICATION</scope>
</reference>
<keyword evidence="1" id="KW-0732">Signal</keyword>